<dbReference type="FunFam" id="3.40.50.10380:FF:000003">
    <property type="entry name" value="NADP-dependent malic enzyme"/>
    <property type="match status" value="1"/>
</dbReference>
<evidence type="ECO:0000256" key="5">
    <source>
        <dbReference type="ARBA" id="ARBA00038964"/>
    </source>
</evidence>
<gene>
    <name evidence="14" type="ORF">JHC10_12825</name>
    <name evidence="15" type="ORF">JHC11_01110</name>
</gene>
<feature type="active site" description="Proton donor" evidence="9">
    <location>
        <position position="38"/>
    </location>
</feature>
<dbReference type="PANTHER" id="PTHR43237:SF4">
    <property type="entry name" value="NADP-DEPENDENT MALIC ENZYME"/>
    <property type="match status" value="1"/>
</dbReference>
<accession>A0A8I1G8X3</accession>
<dbReference type="SUPFAM" id="SSF51735">
    <property type="entry name" value="NAD(P)-binding Rossmann-fold domains"/>
    <property type="match status" value="1"/>
</dbReference>
<comment type="catalytic activity">
    <reaction evidence="7">
        <text>(S)-malate + NADP(+) = pyruvate + CO2 + NADPH</text>
        <dbReference type="Rhea" id="RHEA:18253"/>
        <dbReference type="ChEBI" id="CHEBI:15361"/>
        <dbReference type="ChEBI" id="CHEBI:15589"/>
        <dbReference type="ChEBI" id="CHEBI:16526"/>
        <dbReference type="ChEBI" id="CHEBI:57783"/>
        <dbReference type="ChEBI" id="CHEBI:58349"/>
        <dbReference type="EC" id="1.1.1.40"/>
    </reaction>
</comment>
<evidence type="ECO:0000256" key="11">
    <source>
        <dbReference type="PIRSR" id="PIRSR000106-3"/>
    </source>
</evidence>
<dbReference type="Proteomes" id="UP000655994">
    <property type="component" value="Unassembled WGS sequence"/>
</dbReference>
<comment type="similarity">
    <text evidence="2">Belongs to the malic enzymes family.</text>
</comment>
<dbReference type="EC" id="1.1.1.40" evidence="5"/>
<dbReference type="InterPro" id="IPR015884">
    <property type="entry name" value="Malic_enzyme_CS"/>
</dbReference>
<dbReference type="SUPFAM" id="SSF53223">
    <property type="entry name" value="Aminoacid dehydrogenase-like, N-terminal domain"/>
    <property type="match status" value="1"/>
</dbReference>
<dbReference type="EMBL" id="JAEMOS010000047">
    <property type="protein sequence ID" value="MBJ7267820.1"/>
    <property type="molecule type" value="Genomic_DNA"/>
</dbReference>
<evidence type="ECO:0000256" key="6">
    <source>
        <dbReference type="ARBA" id="ARBA00040273"/>
    </source>
</evidence>
<sequence>MTDFRQQALDYHQYPTPGKISVELTTPAETSKDLALAYSPGVAEPVREIAQDPDNAYKYTAKGNMVAVITNGTAILGLGNLGPLASKPVMEGKALLFKRFAGLDSIDIEVSHRTTQDFINTVANIADTFGGINLEDIKAPECFEIEQALIERCNVPVFHDDQHGTAIVTAAGMLNALEIQGKKLAESRIVCLGAGAAAIACMELLIKCGAQREHIYMLDSKGVIHTRRDDLNEYKQLFANNTDKRTLKDVIEGADIFVGVSGPDLLSPEELKLMAPNPVIFACSNPDPEIKPEVAMAARDDLIMGTGRSDYPNQVNNVLCFPFMFRGALDVRATAINDEMKVAAVEAIRQLAKEPVPDSVLKAADVKELNFGRNYIIPKPIDPRLCQRVARAVAEAAVKSGAAKIDLPENYMQD</sequence>
<comment type="catalytic activity">
    <reaction evidence="8">
        <text>oxaloacetate + H(+) = pyruvate + CO2</text>
        <dbReference type="Rhea" id="RHEA:15641"/>
        <dbReference type="ChEBI" id="CHEBI:15361"/>
        <dbReference type="ChEBI" id="CHEBI:15378"/>
        <dbReference type="ChEBI" id="CHEBI:16452"/>
        <dbReference type="ChEBI" id="CHEBI:16526"/>
        <dbReference type="EC" id="1.1.1.40"/>
    </reaction>
</comment>
<dbReference type="InterPro" id="IPR045213">
    <property type="entry name" value="Malic_NAD-bd_bact_type"/>
</dbReference>
<dbReference type="PIRSF" id="PIRSF000106">
    <property type="entry name" value="ME"/>
    <property type="match status" value="1"/>
</dbReference>
<protein>
    <recommendedName>
        <fullName evidence="6">NADP-dependent malic enzyme</fullName>
        <ecNumber evidence="5">1.1.1.40</ecNumber>
    </recommendedName>
</protein>
<feature type="binding site" evidence="10">
    <location>
        <position position="316"/>
    </location>
    <ligand>
        <name>(S)-malate</name>
        <dbReference type="ChEBI" id="CHEBI:15589"/>
    </ligand>
</feature>
<evidence type="ECO:0000256" key="4">
    <source>
        <dbReference type="ARBA" id="ARBA00023002"/>
    </source>
</evidence>
<evidence type="ECO:0000256" key="3">
    <source>
        <dbReference type="ARBA" id="ARBA00022723"/>
    </source>
</evidence>
<feature type="binding site" evidence="11">
    <location>
        <position position="161"/>
    </location>
    <ligand>
        <name>a divalent metal cation</name>
        <dbReference type="ChEBI" id="CHEBI:60240"/>
    </ligand>
</feature>
<dbReference type="InterPro" id="IPR046346">
    <property type="entry name" value="Aminoacid_DH-like_N_sf"/>
</dbReference>
<dbReference type="SMART" id="SM01274">
    <property type="entry name" value="malic"/>
    <property type="match status" value="1"/>
</dbReference>
<feature type="binding site" evidence="10">
    <location>
        <position position="285"/>
    </location>
    <ligand>
        <name>(S)-malate</name>
        <dbReference type="ChEBI" id="CHEBI:15589"/>
    </ligand>
</feature>
<dbReference type="AlphaFoldDB" id="A0A8I1G8X3"/>
<feature type="domain" description="Malic enzyme NAD-binding" evidence="12">
    <location>
        <begin position="162"/>
        <end position="398"/>
    </location>
</feature>
<dbReference type="InterPro" id="IPR012302">
    <property type="entry name" value="Malic_NAD-bd"/>
</dbReference>
<dbReference type="GeneID" id="78253164"/>
<dbReference type="InterPro" id="IPR051674">
    <property type="entry name" value="Malate_Decarboxylase"/>
</dbReference>
<dbReference type="GO" id="GO:0051287">
    <property type="term" value="F:NAD binding"/>
    <property type="evidence" value="ECO:0007669"/>
    <property type="project" value="InterPro"/>
</dbReference>
<comment type="cofactor">
    <cofactor evidence="1">
        <name>Mn(2+)</name>
        <dbReference type="ChEBI" id="CHEBI:29035"/>
    </cofactor>
</comment>
<evidence type="ECO:0000259" key="13">
    <source>
        <dbReference type="SMART" id="SM01274"/>
    </source>
</evidence>
<evidence type="ECO:0000313" key="17">
    <source>
        <dbReference type="Proteomes" id="UP000655994"/>
    </source>
</evidence>
<dbReference type="EMBL" id="JAEMOP010000002">
    <property type="protein sequence ID" value="MBJ7314602.1"/>
    <property type="molecule type" value="Genomic_DNA"/>
</dbReference>
<dbReference type="InterPro" id="IPR036291">
    <property type="entry name" value="NAD(P)-bd_dom_sf"/>
</dbReference>
<evidence type="ECO:0000256" key="8">
    <source>
        <dbReference type="ARBA" id="ARBA00051384"/>
    </source>
</evidence>
<dbReference type="InterPro" id="IPR012301">
    <property type="entry name" value="Malic_N_dom"/>
</dbReference>
<feature type="binding site" evidence="11">
    <location>
        <position position="135"/>
    </location>
    <ligand>
        <name>a divalent metal cation</name>
        <dbReference type="ChEBI" id="CHEBI:60240"/>
    </ligand>
</feature>
<dbReference type="CDD" id="cd05311">
    <property type="entry name" value="NAD_bind_2_malic_enz"/>
    <property type="match status" value="1"/>
</dbReference>
<dbReference type="Gene3D" id="3.40.50.10380">
    <property type="entry name" value="Malic enzyme, N-terminal domain"/>
    <property type="match status" value="1"/>
</dbReference>
<dbReference type="GO" id="GO:0004473">
    <property type="term" value="F:malate dehydrogenase (decarboxylating) (NADP+) activity"/>
    <property type="evidence" value="ECO:0007669"/>
    <property type="project" value="UniProtKB-EC"/>
</dbReference>
<dbReference type="InterPro" id="IPR037062">
    <property type="entry name" value="Malic_N_dom_sf"/>
</dbReference>
<feature type="active site" description="Proton acceptor" evidence="9">
    <location>
        <position position="93"/>
    </location>
</feature>
<dbReference type="Gene3D" id="3.40.50.720">
    <property type="entry name" value="NAD(P)-binding Rossmann-like Domain"/>
    <property type="match status" value="1"/>
</dbReference>
<dbReference type="SMART" id="SM00919">
    <property type="entry name" value="Malic_M"/>
    <property type="match status" value="1"/>
</dbReference>
<dbReference type="FunFam" id="3.40.50.720:FF:000095">
    <property type="entry name" value="NADP-dependent malic enzyme"/>
    <property type="match status" value="1"/>
</dbReference>
<feature type="domain" description="Malic enzyme N-terminal" evidence="13">
    <location>
        <begin position="17"/>
        <end position="150"/>
    </location>
</feature>
<name>A0A8I1G8X3_9GAMM</name>
<evidence type="ECO:0000256" key="7">
    <source>
        <dbReference type="ARBA" id="ARBA00050924"/>
    </source>
</evidence>
<reference evidence="15 17" key="1">
    <citation type="submission" date="2020-09" db="EMBL/GenBank/DDBJ databases">
        <title>Draft Genomes of Bacterial Isolates from North Pond Shallow Sediments.</title>
        <authorList>
            <person name="Kiel Reese B."/>
            <person name="Mullis M."/>
            <person name="Weisend R.E."/>
        </authorList>
    </citation>
    <scope>NUCLEOTIDE SEQUENCE</scope>
    <source>
        <strain evidence="15">KJE-2</strain>
        <strain evidence="14 17">KJE-3</strain>
    </source>
</reference>
<dbReference type="InterPro" id="IPR001891">
    <property type="entry name" value="Malic_OxRdtase"/>
</dbReference>
<organism evidence="15 16">
    <name type="scientific">Idiomarina abyssalis</name>
    <dbReference type="NCBI Taxonomy" id="86102"/>
    <lineage>
        <taxon>Bacteria</taxon>
        <taxon>Pseudomonadati</taxon>
        <taxon>Pseudomonadota</taxon>
        <taxon>Gammaproteobacteria</taxon>
        <taxon>Alteromonadales</taxon>
        <taxon>Idiomarinaceae</taxon>
        <taxon>Idiomarina</taxon>
    </lineage>
</organism>
<comment type="cofactor">
    <cofactor evidence="11">
        <name>Mg(2+)</name>
        <dbReference type="ChEBI" id="CHEBI:18420"/>
    </cofactor>
    <cofactor evidence="11">
        <name>Mn(2+)</name>
        <dbReference type="ChEBI" id="CHEBI:29035"/>
    </cofactor>
    <text evidence="11">Divalent metal cations. Prefers magnesium or manganese.</text>
</comment>
<keyword evidence="4" id="KW-0560">Oxidoreductase</keyword>
<dbReference type="GO" id="GO:0046872">
    <property type="term" value="F:metal ion binding"/>
    <property type="evidence" value="ECO:0007669"/>
    <property type="project" value="UniProtKB-KW"/>
</dbReference>
<evidence type="ECO:0000313" key="16">
    <source>
        <dbReference type="Proteomes" id="UP000621390"/>
    </source>
</evidence>
<dbReference type="Pfam" id="PF00390">
    <property type="entry name" value="malic"/>
    <property type="match status" value="1"/>
</dbReference>
<keyword evidence="17" id="KW-1185">Reference proteome</keyword>
<feature type="binding site" evidence="11">
    <location>
        <position position="136"/>
    </location>
    <ligand>
        <name>a divalent metal cation</name>
        <dbReference type="ChEBI" id="CHEBI:60240"/>
    </ligand>
</feature>
<dbReference type="RefSeq" id="WP_199495058.1">
    <property type="nucleotide sequence ID" value="NZ_CP081832.1"/>
</dbReference>
<evidence type="ECO:0000256" key="10">
    <source>
        <dbReference type="PIRSR" id="PIRSR000106-2"/>
    </source>
</evidence>
<dbReference type="Proteomes" id="UP000621390">
    <property type="component" value="Unassembled WGS sequence"/>
</dbReference>
<evidence type="ECO:0000256" key="1">
    <source>
        <dbReference type="ARBA" id="ARBA00001936"/>
    </source>
</evidence>
<evidence type="ECO:0000313" key="15">
    <source>
        <dbReference type="EMBL" id="MBJ7314602.1"/>
    </source>
</evidence>
<evidence type="ECO:0000256" key="9">
    <source>
        <dbReference type="PIRSR" id="PIRSR000106-1"/>
    </source>
</evidence>
<keyword evidence="3 11" id="KW-0479">Metal-binding</keyword>
<evidence type="ECO:0000259" key="12">
    <source>
        <dbReference type="SMART" id="SM00919"/>
    </source>
</evidence>
<dbReference type="PROSITE" id="PS00331">
    <property type="entry name" value="MALIC_ENZYMES"/>
    <property type="match status" value="1"/>
</dbReference>
<comment type="caution">
    <text evidence="15">The sequence shown here is derived from an EMBL/GenBank/DDBJ whole genome shotgun (WGS) entry which is preliminary data.</text>
</comment>
<proteinExistence type="inferred from homology"/>
<evidence type="ECO:0000313" key="14">
    <source>
        <dbReference type="EMBL" id="MBJ7267820.1"/>
    </source>
</evidence>
<dbReference type="PANTHER" id="PTHR43237">
    <property type="entry name" value="NADP-DEPENDENT MALIC ENZYME"/>
    <property type="match status" value="1"/>
</dbReference>
<evidence type="ECO:0000256" key="2">
    <source>
        <dbReference type="ARBA" id="ARBA00008785"/>
    </source>
</evidence>
<dbReference type="Pfam" id="PF03949">
    <property type="entry name" value="Malic_M"/>
    <property type="match status" value="1"/>
</dbReference>